<protein>
    <recommendedName>
        <fullName evidence="4">GDP-mannose pyrophosphatase</fullName>
    </recommendedName>
    <alternativeName>
        <fullName evidence="6">GDP-mannose hydrolase</fullName>
    </alternativeName>
    <alternativeName>
        <fullName evidence="7">GDPMK</fullName>
    </alternativeName>
</protein>
<comment type="caution">
    <text evidence="11">The sequence shown here is derived from an EMBL/GenBank/DDBJ whole genome shotgun (WGS) entry which is preliminary data.</text>
</comment>
<dbReference type="SUPFAM" id="SSF55811">
    <property type="entry name" value="Nudix"/>
    <property type="match status" value="1"/>
</dbReference>
<evidence type="ECO:0000313" key="11">
    <source>
        <dbReference type="EMBL" id="RTY36832.1"/>
    </source>
</evidence>
<accession>A0A432AT74</accession>
<reference evidence="11 12" key="1">
    <citation type="submission" date="2018-12" db="EMBL/GenBank/DDBJ databases">
        <authorList>
            <person name="Lunina O.N."/>
            <person name="Grouzdev D.S."/>
            <person name="Gorlenko V.M."/>
            <person name="Savvichev A.S."/>
        </authorList>
    </citation>
    <scope>NUCLEOTIDE SEQUENCE [LARGE SCALE GENOMIC DNA]</scope>
    <source>
        <strain evidence="11 12">BrKhr-17</strain>
    </source>
</reference>
<dbReference type="CDD" id="cd03424">
    <property type="entry name" value="NUDIX_ADPRase_Nudt5_UGPPase_Nudt14"/>
    <property type="match status" value="1"/>
</dbReference>
<evidence type="ECO:0000313" key="12">
    <source>
        <dbReference type="Proteomes" id="UP000279908"/>
    </source>
</evidence>
<evidence type="ECO:0000256" key="3">
    <source>
        <dbReference type="ARBA" id="ARBA00007275"/>
    </source>
</evidence>
<name>A0A432AT74_CHLPH</name>
<evidence type="ECO:0000256" key="5">
    <source>
        <dbReference type="ARBA" id="ARBA00022801"/>
    </source>
</evidence>
<organism evidence="11 12">
    <name type="scientific">Chlorobium phaeovibrioides</name>
    <dbReference type="NCBI Taxonomy" id="1094"/>
    <lineage>
        <taxon>Bacteria</taxon>
        <taxon>Pseudomonadati</taxon>
        <taxon>Chlorobiota</taxon>
        <taxon>Chlorobiia</taxon>
        <taxon>Chlorobiales</taxon>
        <taxon>Chlorobiaceae</taxon>
        <taxon>Chlorobium/Pelodictyon group</taxon>
        <taxon>Chlorobium</taxon>
    </lineage>
</organism>
<dbReference type="EMBL" id="RXYK01000012">
    <property type="protein sequence ID" value="RTY36832.1"/>
    <property type="molecule type" value="Genomic_DNA"/>
</dbReference>
<dbReference type="InterPro" id="IPR015797">
    <property type="entry name" value="NUDIX_hydrolase-like_dom_sf"/>
</dbReference>
<reference evidence="9 13" key="2">
    <citation type="submission" date="2019-07" db="EMBL/GenBank/DDBJ databases">
        <title>Draft genome Sequence of Chlorobium phaeovibrioides sp. strain PhvTcv-s14, from the Phylum Chlorobi.</title>
        <authorList>
            <person name="Babenko V."/>
            <person name="Boldyreva D."/>
            <person name="Kanygina A."/>
            <person name="Selezneva O."/>
            <person name="Akopiyan T."/>
            <person name="Lunina O."/>
        </authorList>
    </citation>
    <scope>NUCLEOTIDE SEQUENCE [LARGE SCALE GENOMIC DNA]</scope>
    <source>
        <strain evidence="9 13">GrTcv12</strain>
    </source>
</reference>
<dbReference type="InterPro" id="IPR000086">
    <property type="entry name" value="NUDIX_hydrolase_dom"/>
</dbReference>
<dbReference type="GO" id="GO:0005829">
    <property type="term" value="C:cytosol"/>
    <property type="evidence" value="ECO:0007669"/>
    <property type="project" value="TreeGrafter"/>
</dbReference>
<dbReference type="Gene3D" id="3.90.79.10">
    <property type="entry name" value="Nucleoside Triphosphate Pyrophosphohydrolase"/>
    <property type="match status" value="1"/>
</dbReference>
<dbReference type="PROSITE" id="PS51462">
    <property type="entry name" value="NUDIX"/>
    <property type="match status" value="1"/>
</dbReference>
<gene>
    <name evidence="11" type="ORF">EKD02_07780</name>
    <name evidence="9" type="ORF">FP507_03930</name>
    <name evidence="10" type="ORF">GJ685_06390</name>
</gene>
<dbReference type="GO" id="GO:0016787">
    <property type="term" value="F:hydrolase activity"/>
    <property type="evidence" value="ECO:0007669"/>
    <property type="project" value="UniProtKB-KW"/>
</dbReference>
<evidence type="ECO:0000256" key="1">
    <source>
        <dbReference type="ARBA" id="ARBA00000847"/>
    </source>
</evidence>
<evidence type="ECO:0000259" key="8">
    <source>
        <dbReference type="PROSITE" id="PS51462"/>
    </source>
</evidence>
<dbReference type="GO" id="GO:0019693">
    <property type="term" value="P:ribose phosphate metabolic process"/>
    <property type="evidence" value="ECO:0007669"/>
    <property type="project" value="TreeGrafter"/>
</dbReference>
<evidence type="ECO:0000313" key="10">
    <source>
        <dbReference type="EMBL" id="MWV54692.1"/>
    </source>
</evidence>
<feature type="domain" description="Nudix hydrolase" evidence="8">
    <location>
        <begin position="47"/>
        <end position="177"/>
    </location>
</feature>
<evidence type="ECO:0000256" key="2">
    <source>
        <dbReference type="ARBA" id="ARBA00001946"/>
    </source>
</evidence>
<comment type="cofactor">
    <cofactor evidence="2">
        <name>Mg(2+)</name>
        <dbReference type="ChEBI" id="CHEBI:18420"/>
    </cofactor>
</comment>
<dbReference type="EMBL" id="WUBZ01000018">
    <property type="protein sequence ID" value="MWV54692.1"/>
    <property type="molecule type" value="Genomic_DNA"/>
</dbReference>
<dbReference type="EMBL" id="VMRG01000001">
    <property type="protein sequence ID" value="KAA6232336.1"/>
    <property type="molecule type" value="Genomic_DNA"/>
</dbReference>
<keyword evidence="5 11" id="KW-0378">Hydrolase</keyword>
<proteinExistence type="inferred from homology"/>
<evidence type="ECO:0000256" key="4">
    <source>
        <dbReference type="ARBA" id="ARBA00016377"/>
    </source>
</evidence>
<evidence type="ECO:0000313" key="9">
    <source>
        <dbReference type="EMBL" id="KAA6232336.1"/>
    </source>
</evidence>
<comment type="catalytic activity">
    <reaction evidence="1">
        <text>GDP-alpha-D-mannose + H2O = alpha-D-mannose 1-phosphate + GMP + 2 H(+)</text>
        <dbReference type="Rhea" id="RHEA:27978"/>
        <dbReference type="ChEBI" id="CHEBI:15377"/>
        <dbReference type="ChEBI" id="CHEBI:15378"/>
        <dbReference type="ChEBI" id="CHEBI:57527"/>
        <dbReference type="ChEBI" id="CHEBI:58115"/>
        <dbReference type="ChEBI" id="CHEBI:58409"/>
    </reaction>
</comment>
<dbReference type="Pfam" id="PF00293">
    <property type="entry name" value="NUDIX"/>
    <property type="match status" value="1"/>
</dbReference>
<dbReference type="GO" id="GO:0006753">
    <property type="term" value="P:nucleoside phosphate metabolic process"/>
    <property type="evidence" value="ECO:0007669"/>
    <property type="project" value="TreeGrafter"/>
</dbReference>
<dbReference type="Proteomes" id="UP000327458">
    <property type="component" value="Unassembled WGS sequence"/>
</dbReference>
<dbReference type="PANTHER" id="PTHR11839">
    <property type="entry name" value="UDP/ADP-SUGAR PYROPHOSPHATASE"/>
    <property type="match status" value="1"/>
</dbReference>
<evidence type="ECO:0000313" key="14">
    <source>
        <dbReference type="Proteomes" id="UP000489351"/>
    </source>
</evidence>
<evidence type="ECO:0000256" key="6">
    <source>
        <dbReference type="ARBA" id="ARBA00032162"/>
    </source>
</evidence>
<dbReference type="AlphaFoldDB" id="A0A432AT74"/>
<evidence type="ECO:0000256" key="7">
    <source>
        <dbReference type="ARBA" id="ARBA00032272"/>
    </source>
</evidence>
<dbReference type="RefSeq" id="WP_126384868.1">
    <property type="nucleotide sequence ID" value="NZ_CP041698.1"/>
</dbReference>
<reference evidence="10 14" key="3">
    <citation type="submission" date="2019-11" db="EMBL/GenBank/DDBJ databases">
        <title>Green- and brown-colored morphotypes of Chlorobia in the stratified aquatic ecosystems of Kandalaksha Gulf (White Sea): A model for study of the accessory genome evolution.</title>
        <authorList>
            <person name="Grouzdev D.S."/>
        </authorList>
    </citation>
    <scope>NUCLEOTIDE SEQUENCE [LARGE SCALE GENOMIC DNA]</scope>
    <source>
        <strain evidence="10 14">ZM</strain>
    </source>
</reference>
<dbReference type="Proteomes" id="UP000279908">
    <property type="component" value="Unassembled WGS sequence"/>
</dbReference>
<dbReference type="Proteomes" id="UP000489351">
    <property type="component" value="Unassembled WGS sequence"/>
</dbReference>
<evidence type="ECO:0000313" key="13">
    <source>
        <dbReference type="Proteomes" id="UP000327458"/>
    </source>
</evidence>
<dbReference type="PANTHER" id="PTHR11839:SF18">
    <property type="entry name" value="NUDIX HYDROLASE DOMAIN-CONTAINING PROTEIN"/>
    <property type="match status" value="1"/>
</dbReference>
<keyword evidence="14" id="KW-1185">Reference proteome</keyword>
<comment type="similarity">
    <text evidence="3">Belongs to the Nudix hydrolase family. NudK subfamily.</text>
</comment>
<sequence>MTQLHREPADWKTITSVYMHREPWFTVRKDCVQLENGRIIKDYYVQEFPPWCNVIPVTTTGEVVLIRQYRHGIGKVFYELPAGVHDQAGESILQAAKRELREETGYGGGRWRQWMELSANPALQNNITTTFLAEGVEILGAQNLDATEEISVLPVSHEKLCRILDDGEILQSLHAAPLLKYLMQRGEA</sequence>